<feature type="signal peptide" evidence="1">
    <location>
        <begin position="1"/>
        <end position="20"/>
    </location>
</feature>
<dbReference type="InterPro" id="IPR050490">
    <property type="entry name" value="Bact_solute-bd_prot1"/>
</dbReference>
<comment type="caution">
    <text evidence="2">The sequence shown here is derived from an EMBL/GenBank/DDBJ whole genome shotgun (WGS) entry which is preliminary data.</text>
</comment>
<dbReference type="EMBL" id="JBHTAI010000008">
    <property type="protein sequence ID" value="MFC7149823.1"/>
    <property type="molecule type" value="Genomic_DNA"/>
</dbReference>
<name>A0ABW2F9Y6_9BACL</name>
<keyword evidence="1" id="KW-0732">Signal</keyword>
<evidence type="ECO:0000313" key="2">
    <source>
        <dbReference type="EMBL" id="MFC7149823.1"/>
    </source>
</evidence>
<dbReference type="PANTHER" id="PTHR43649">
    <property type="entry name" value="ARABINOSE-BINDING PROTEIN-RELATED"/>
    <property type="match status" value="1"/>
</dbReference>
<sequence length="446" mass="48102">MRKSWLVVIAVLLIVMTACGKNNGATNSEASEKPSSGAVESGAKPVKLTFWHAWTGDDEVTKAFLQLIEKFQAEHPNIELEMLATPHDSYKTLLKTAAAANDMPDVFLTWAGAMTKELVDGQAIGSIDELLQDKPEWRDNFLPNSFTDFTFGDRVYSVPMELTPTSFIYYNKTLFDENNVKVPETWDELKTAIDTFKANDIIPIALGNKATWLAQSSIFSALADRVTGTEWFLKAAALDGAQFTDPEFIQALGYLKELSDIGAFQEGFSSIDNVGQEQLYNQGKAAMFIEGAWAITNLVSQSPPDILEATHLTVLPSIPGGKGNPQATSGVAGLGPAMSSKVSGDKKAAAFELIYALAGPEAQKMSVDNNKLVSYKVEASPDKVSPLFAEANRLVGTLELTPVYDAVLPAAGTDAVNNGLMEVLLGAKPEDVANRIQKAVEQALGK</sequence>
<evidence type="ECO:0000256" key="1">
    <source>
        <dbReference type="SAM" id="SignalP"/>
    </source>
</evidence>
<dbReference type="SUPFAM" id="SSF53850">
    <property type="entry name" value="Periplasmic binding protein-like II"/>
    <property type="match status" value="1"/>
</dbReference>
<dbReference type="PANTHER" id="PTHR43649:SF12">
    <property type="entry name" value="DIACETYLCHITOBIOSE BINDING PROTEIN DASA"/>
    <property type="match status" value="1"/>
</dbReference>
<evidence type="ECO:0000313" key="3">
    <source>
        <dbReference type="Proteomes" id="UP001596378"/>
    </source>
</evidence>
<organism evidence="2 3">
    <name type="scientific">Cohnella cellulosilytica</name>
    <dbReference type="NCBI Taxonomy" id="986710"/>
    <lineage>
        <taxon>Bacteria</taxon>
        <taxon>Bacillati</taxon>
        <taxon>Bacillota</taxon>
        <taxon>Bacilli</taxon>
        <taxon>Bacillales</taxon>
        <taxon>Paenibacillaceae</taxon>
        <taxon>Cohnella</taxon>
    </lineage>
</organism>
<dbReference type="Pfam" id="PF01547">
    <property type="entry name" value="SBP_bac_1"/>
    <property type="match status" value="1"/>
</dbReference>
<dbReference type="InterPro" id="IPR006059">
    <property type="entry name" value="SBP"/>
</dbReference>
<protein>
    <submittedName>
        <fullName evidence="2">Extracellular solute-binding protein</fullName>
    </submittedName>
</protein>
<reference evidence="3" key="1">
    <citation type="journal article" date="2019" name="Int. J. Syst. Evol. Microbiol.">
        <title>The Global Catalogue of Microorganisms (GCM) 10K type strain sequencing project: providing services to taxonomists for standard genome sequencing and annotation.</title>
        <authorList>
            <consortium name="The Broad Institute Genomics Platform"/>
            <consortium name="The Broad Institute Genome Sequencing Center for Infectious Disease"/>
            <person name="Wu L."/>
            <person name="Ma J."/>
        </authorList>
    </citation>
    <scope>NUCLEOTIDE SEQUENCE [LARGE SCALE GENOMIC DNA]</scope>
    <source>
        <strain evidence="3">KCTC 12907</strain>
    </source>
</reference>
<proteinExistence type="predicted"/>
<dbReference type="PROSITE" id="PS51257">
    <property type="entry name" value="PROKAR_LIPOPROTEIN"/>
    <property type="match status" value="1"/>
</dbReference>
<dbReference type="RefSeq" id="WP_378049315.1">
    <property type="nucleotide sequence ID" value="NZ_JBHMDN010000020.1"/>
</dbReference>
<keyword evidence="3" id="KW-1185">Reference proteome</keyword>
<dbReference type="Gene3D" id="3.40.190.10">
    <property type="entry name" value="Periplasmic binding protein-like II"/>
    <property type="match status" value="2"/>
</dbReference>
<feature type="chain" id="PRO_5045732345" evidence="1">
    <location>
        <begin position="21"/>
        <end position="446"/>
    </location>
</feature>
<accession>A0ABW2F9Y6</accession>
<dbReference type="Proteomes" id="UP001596378">
    <property type="component" value="Unassembled WGS sequence"/>
</dbReference>
<gene>
    <name evidence="2" type="ORF">ACFQMJ_14960</name>
</gene>